<accession>A0ABT0X859</accession>
<evidence type="ECO:0000313" key="3">
    <source>
        <dbReference type="EMBL" id="MCM2578118.1"/>
    </source>
</evidence>
<comment type="caution">
    <text evidence="3">The sequence shown here is derived from an EMBL/GenBank/DDBJ whole genome shotgun (WGS) entry which is preliminary data.</text>
</comment>
<feature type="compositionally biased region" description="Polar residues" evidence="1">
    <location>
        <begin position="37"/>
        <end position="47"/>
    </location>
</feature>
<dbReference type="EMBL" id="JAMQGM010000026">
    <property type="protein sequence ID" value="MCM2578118.1"/>
    <property type="molecule type" value="Genomic_DNA"/>
</dbReference>
<evidence type="ECO:0008006" key="5">
    <source>
        <dbReference type="Google" id="ProtNLM"/>
    </source>
</evidence>
<name>A0ABT0X859_9ACTN</name>
<dbReference type="RefSeq" id="WP_251414074.1">
    <property type="nucleotide sequence ID" value="NZ_JAMQGM010000026.1"/>
</dbReference>
<evidence type="ECO:0000256" key="1">
    <source>
        <dbReference type="SAM" id="MobiDB-lite"/>
    </source>
</evidence>
<sequence length="87" mass="9182">MRTSLKLSVIAIAAASVIGGSAAAATASERSYERSNDQTNVCGNSAQEARASRGGENDQSYRAAVLCQSGKVNRYVSVVWAPQWSLM</sequence>
<reference evidence="3" key="1">
    <citation type="journal article" date="2023" name="Int. J. Syst. Evol. Microbiol.">
        <title>Streptomyces meridianus sp. nov. isolated from brackish water of the Tagus estuary in Alcochete, Portugal.</title>
        <authorList>
            <person name="Santos J.D.N."/>
            <person name="Klimek D."/>
            <person name="Calusinska M."/>
            <person name="Lobo Da Cunha A."/>
            <person name="Catita J."/>
            <person name="Goncalves H."/>
            <person name="Gonzalez I."/>
            <person name="Reyes F."/>
            <person name="Lage O.M."/>
        </authorList>
    </citation>
    <scope>NUCLEOTIDE SEQUENCE</scope>
    <source>
        <strain evidence="3">MTZ3.1</strain>
    </source>
</reference>
<gene>
    <name evidence="3" type="ORF">M1E25_12260</name>
</gene>
<feature type="chain" id="PRO_5047489801" description="Secreted protein" evidence="2">
    <location>
        <begin position="25"/>
        <end position="87"/>
    </location>
</feature>
<dbReference type="Proteomes" id="UP001167160">
    <property type="component" value="Unassembled WGS sequence"/>
</dbReference>
<evidence type="ECO:0000313" key="4">
    <source>
        <dbReference type="Proteomes" id="UP001167160"/>
    </source>
</evidence>
<organism evidence="3 4">
    <name type="scientific">Streptomyces meridianus</name>
    <dbReference type="NCBI Taxonomy" id="2938945"/>
    <lineage>
        <taxon>Bacteria</taxon>
        <taxon>Bacillati</taxon>
        <taxon>Actinomycetota</taxon>
        <taxon>Actinomycetes</taxon>
        <taxon>Kitasatosporales</taxon>
        <taxon>Streptomycetaceae</taxon>
        <taxon>Streptomyces</taxon>
    </lineage>
</organism>
<evidence type="ECO:0000256" key="2">
    <source>
        <dbReference type="SAM" id="SignalP"/>
    </source>
</evidence>
<keyword evidence="2" id="KW-0732">Signal</keyword>
<protein>
    <recommendedName>
        <fullName evidence="5">Secreted protein</fullName>
    </recommendedName>
</protein>
<feature type="signal peptide" evidence="2">
    <location>
        <begin position="1"/>
        <end position="24"/>
    </location>
</feature>
<proteinExistence type="predicted"/>
<feature type="region of interest" description="Disordered" evidence="1">
    <location>
        <begin position="30"/>
        <end position="58"/>
    </location>
</feature>
<keyword evidence="4" id="KW-1185">Reference proteome</keyword>